<evidence type="ECO:0000313" key="5">
    <source>
        <dbReference type="EMBL" id="TQL59106.1"/>
    </source>
</evidence>
<comment type="caution">
    <text evidence="5">The sequence shown here is derived from an EMBL/GenBank/DDBJ whole genome shotgun (WGS) entry which is preliminary data.</text>
</comment>
<dbReference type="AlphaFoldDB" id="A0A542ZFI5"/>
<dbReference type="Pfam" id="PF22369">
    <property type="entry name" value="GLMA_2nd"/>
    <property type="match status" value="1"/>
</dbReference>
<dbReference type="Proteomes" id="UP000319514">
    <property type="component" value="Unassembled WGS sequence"/>
</dbReference>
<dbReference type="Gene3D" id="3.20.20.80">
    <property type="entry name" value="Glycosidases"/>
    <property type="match status" value="1"/>
</dbReference>
<dbReference type="OrthoDB" id="9813184at2"/>
<evidence type="ECO:0000259" key="4">
    <source>
        <dbReference type="Pfam" id="PF22369"/>
    </source>
</evidence>
<dbReference type="InterPro" id="IPR001944">
    <property type="entry name" value="Glycoside_Hdrlase_35"/>
</dbReference>
<reference evidence="5 6" key="1">
    <citation type="submission" date="2019-06" db="EMBL/GenBank/DDBJ databases">
        <title>Sequencing the genomes of 1000 actinobacteria strains.</title>
        <authorList>
            <person name="Klenk H.-P."/>
        </authorList>
    </citation>
    <scope>NUCLEOTIDE SEQUENCE [LARGE SCALE GENOMIC DNA]</scope>
    <source>
        <strain evidence="5 6">DSM 18082</strain>
    </source>
</reference>
<dbReference type="PANTHER" id="PTHR23421">
    <property type="entry name" value="BETA-GALACTOSIDASE RELATED"/>
    <property type="match status" value="1"/>
</dbReference>
<evidence type="ECO:0000256" key="1">
    <source>
        <dbReference type="ARBA" id="ARBA00009809"/>
    </source>
</evidence>
<dbReference type="Pfam" id="PF01301">
    <property type="entry name" value="Glyco_hydro_35"/>
    <property type="match status" value="1"/>
</dbReference>
<evidence type="ECO:0000313" key="6">
    <source>
        <dbReference type="Proteomes" id="UP000319514"/>
    </source>
</evidence>
<dbReference type="Gene3D" id="3.40.50.880">
    <property type="match status" value="1"/>
</dbReference>
<feature type="domain" description="GLMA-like second" evidence="4">
    <location>
        <begin position="475"/>
        <end position="577"/>
    </location>
</feature>
<dbReference type="SUPFAM" id="SSF51445">
    <property type="entry name" value="(Trans)glycosidases"/>
    <property type="match status" value="1"/>
</dbReference>
<sequence length="802" mass="87040">MIEIQRRQILVDGVPRIVMAGEIHYFRVPREEWPQRIALLKEAGCTAVASYIPWLVHELPDGRIDVAGETRPERDVAAFIDLCAQEGLWFIARPGPFIMAELKNEGLPFRLYDEHPEIVPVGWDGTPATTRTVDYLAPAYLAECRRWFDAVLPPIAQRLQPNGGNVIAVQLDNEVGMLAWVSNTPDLTDHLLDDLRRWVREQHAATVADRYPVDLDDDAAWAAAVRSPEEKWAGALRLDLGTFMRDRFARYVQALREMAEANGVQGVPFVINIHGTAGGDGAPFPIGISQLVQTYARVPGMLSGSDHYMGDMNLSTTTDLYVLNAFMAAVHDEDQPITSMEFEAGTGDYGGGTEMLYDPATVDLKTRLSLAQGNRLINYYLFAGGINGPLDQPVGDGNDRISFTGERHGTAAPVGPEGQKGLTFEATARAVHAANALEPWLARMDEEHDAVQLGFVLDSYMTEYHHPDSAVMTDVVEDLSAHRGAGQRKALGRSLLLDGYRFGAVDLQHDDPRPGGVVALAVGRHLAPDVQRRLVAHVEGGGGLLLLGPLPRLDLEGRPCTVLADALGVRPGEVVRESAHTYPSVVTHGWAAPWAETRVGWWQELHPVRGDVVLTDTTGRVCGVDVPLGAGRAVVLSAEVLPSTHLFGRALRRLGAHPGLRVESSVPGVYATTTADTDGHRLVHLLNITGYTPIVRLALDGHDLHDGQDLVLPPRSGFMLPLGLDLPWARIEWANAEIRSAGEDSVTFGPGLGHAGDPTATVVVLRTDREVPETDAYTAERDGGTVRVVSRPGAGPLEVTPA</sequence>
<gene>
    <name evidence="5" type="ORF">FB474_0453</name>
</gene>
<dbReference type="InterPro" id="IPR017853">
    <property type="entry name" value="GH"/>
</dbReference>
<feature type="domain" description="Glycoside hydrolase 35 catalytic" evidence="3">
    <location>
        <begin position="8"/>
        <end position="201"/>
    </location>
</feature>
<protein>
    <submittedName>
        <fullName evidence="5">Beta-galactosidase</fullName>
    </submittedName>
</protein>
<organism evidence="5 6">
    <name type="scientific">Oryzihumus leptocrescens</name>
    <dbReference type="NCBI Taxonomy" id="297536"/>
    <lineage>
        <taxon>Bacteria</taxon>
        <taxon>Bacillati</taxon>
        <taxon>Actinomycetota</taxon>
        <taxon>Actinomycetes</taxon>
        <taxon>Micrococcales</taxon>
        <taxon>Intrasporangiaceae</taxon>
        <taxon>Oryzihumus</taxon>
    </lineage>
</organism>
<accession>A0A542ZFI5</accession>
<dbReference type="RefSeq" id="WP_141787168.1">
    <property type="nucleotide sequence ID" value="NZ_BAAAKX010000009.1"/>
</dbReference>
<dbReference type="GO" id="GO:0005975">
    <property type="term" value="P:carbohydrate metabolic process"/>
    <property type="evidence" value="ECO:0007669"/>
    <property type="project" value="InterPro"/>
</dbReference>
<evidence type="ECO:0000259" key="3">
    <source>
        <dbReference type="Pfam" id="PF01301"/>
    </source>
</evidence>
<dbReference type="EMBL" id="VFOQ01000001">
    <property type="protein sequence ID" value="TQL59106.1"/>
    <property type="molecule type" value="Genomic_DNA"/>
</dbReference>
<dbReference type="InterPro" id="IPR054746">
    <property type="entry name" value="GLMA-like_second"/>
</dbReference>
<dbReference type="InterPro" id="IPR031330">
    <property type="entry name" value="Gly_Hdrlase_35_cat"/>
</dbReference>
<name>A0A542ZFI5_9MICO</name>
<proteinExistence type="inferred from homology"/>
<dbReference type="InterPro" id="IPR029062">
    <property type="entry name" value="Class_I_gatase-like"/>
</dbReference>
<keyword evidence="6" id="KW-1185">Reference proteome</keyword>
<dbReference type="GO" id="GO:0004553">
    <property type="term" value="F:hydrolase activity, hydrolyzing O-glycosyl compounds"/>
    <property type="evidence" value="ECO:0007669"/>
    <property type="project" value="InterPro"/>
</dbReference>
<evidence type="ECO:0000256" key="2">
    <source>
        <dbReference type="RuleBase" id="RU003679"/>
    </source>
</evidence>
<dbReference type="PRINTS" id="PR00742">
    <property type="entry name" value="GLHYDRLASE35"/>
</dbReference>
<comment type="similarity">
    <text evidence="1 2">Belongs to the glycosyl hydrolase 35 family.</text>
</comment>